<feature type="region of interest" description="Disordered" evidence="1">
    <location>
        <begin position="51"/>
        <end position="84"/>
    </location>
</feature>
<feature type="compositionally biased region" description="Acidic residues" evidence="1">
    <location>
        <begin position="602"/>
        <end position="613"/>
    </location>
</feature>
<dbReference type="Proteomes" id="UP001194580">
    <property type="component" value="Unassembled WGS sequence"/>
</dbReference>
<gene>
    <name evidence="2" type="ORF">BGZ95_009368</name>
</gene>
<proteinExistence type="predicted"/>
<evidence type="ECO:0000313" key="2">
    <source>
        <dbReference type="EMBL" id="KAG0280627.1"/>
    </source>
</evidence>
<feature type="region of interest" description="Disordered" evidence="1">
    <location>
        <begin position="254"/>
        <end position="300"/>
    </location>
</feature>
<feature type="compositionally biased region" description="Polar residues" evidence="1">
    <location>
        <begin position="389"/>
        <end position="400"/>
    </location>
</feature>
<name>A0AAD4HAZ6_9FUNG</name>
<feature type="compositionally biased region" description="Basic residues" evidence="1">
    <location>
        <begin position="7"/>
        <end position="20"/>
    </location>
</feature>
<keyword evidence="3" id="KW-1185">Reference proteome</keyword>
<reference evidence="2" key="1">
    <citation type="journal article" date="2020" name="Fungal Divers.">
        <title>Resolving the Mortierellaceae phylogeny through synthesis of multi-gene phylogenetics and phylogenomics.</title>
        <authorList>
            <person name="Vandepol N."/>
            <person name="Liber J."/>
            <person name="Desiro A."/>
            <person name="Na H."/>
            <person name="Kennedy M."/>
            <person name="Barry K."/>
            <person name="Grigoriev I.V."/>
            <person name="Miller A.N."/>
            <person name="O'Donnell K."/>
            <person name="Stajich J.E."/>
            <person name="Bonito G."/>
        </authorList>
    </citation>
    <scope>NUCLEOTIDE SEQUENCE</scope>
    <source>
        <strain evidence="2">NRRL 28262</strain>
    </source>
</reference>
<sequence length="634" mass="69515">MAVAMLPKKKLKNRSARRSSARVFEEMDEDMAIISRLEREPWQPDLLLERQSDKTTSSISTSNPLASSSTTATAQSNKNINGDAATNESTATATATTAALSGFQGVIPVIIKSPSSVITTADSDCVDSIFEDLSPKIPGIQEYLQQTHQEQLLLQQQRLQQHQEVQLQLQYQLPIHLAQQQQQTKINHPNIVDAIDVIESLQSLKNLAMLALDGLLQQVVSDVTASDPVYNADETTLQARAMIRRKSIPLLRSNEGVVQDQTDHNQGGLRTPDQEQGQPSLSYTKGYPQQQEVPTRRPTTARMSLSDMPIAGMATSSLERLDELARKVDQLTVVTSTTAAASATTTTDASLSLSRARDVLHEPLDIPSSSSRGQTVLSSSTSHVRRQPRQQTQLASPSQLHPSQIFESQEYQMACALAALLACIYRILNTMQEPRIPTRTESADSGLDQASRLWKRLSSNSFVRNPLRASQSNQSNLREHLYSHGDATTSPLAGSSLPSSPEKRVDSGTGGFIQSINRQVRTLRSRRTQSTSQIEVQKTGDAAGLVDLGKRASGSMGGSGLHPEHSAQFEKAKNLEREWGELDKLMDEMSYLWQAVGRVDDEQGDEIDIDSQSDEERDRSGSIGSNPVRVAVSL</sequence>
<feature type="region of interest" description="Disordered" evidence="1">
    <location>
        <begin position="362"/>
        <end position="400"/>
    </location>
</feature>
<feature type="region of interest" description="Disordered" evidence="1">
    <location>
        <begin position="484"/>
        <end position="511"/>
    </location>
</feature>
<evidence type="ECO:0000313" key="3">
    <source>
        <dbReference type="Proteomes" id="UP001194580"/>
    </source>
</evidence>
<dbReference type="EMBL" id="JAAAIL010000055">
    <property type="protein sequence ID" value="KAG0280627.1"/>
    <property type="molecule type" value="Genomic_DNA"/>
</dbReference>
<feature type="compositionally biased region" description="Polar residues" evidence="1">
    <location>
        <begin position="367"/>
        <end position="382"/>
    </location>
</feature>
<evidence type="ECO:0000256" key="1">
    <source>
        <dbReference type="SAM" id="MobiDB-lite"/>
    </source>
</evidence>
<organism evidence="2 3">
    <name type="scientific">Linnemannia exigua</name>
    <dbReference type="NCBI Taxonomy" id="604196"/>
    <lineage>
        <taxon>Eukaryota</taxon>
        <taxon>Fungi</taxon>
        <taxon>Fungi incertae sedis</taxon>
        <taxon>Mucoromycota</taxon>
        <taxon>Mortierellomycotina</taxon>
        <taxon>Mortierellomycetes</taxon>
        <taxon>Mortierellales</taxon>
        <taxon>Mortierellaceae</taxon>
        <taxon>Linnemannia</taxon>
    </lineage>
</organism>
<feature type="compositionally biased region" description="Low complexity" evidence="1">
    <location>
        <begin position="490"/>
        <end position="500"/>
    </location>
</feature>
<protein>
    <submittedName>
        <fullName evidence="2">Uncharacterized protein</fullName>
    </submittedName>
</protein>
<feature type="region of interest" description="Disordered" evidence="1">
    <location>
        <begin position="1"/>
        <end position="22"/>
    </location>
</feature>
<feature type="region of interest" description="Disordered" evidence="1">
    <location>
        <begin position="602"/>
        <end position="634"/>
    </location>
</feature>
<accession>A0AAD4HAZ6</accession>
<dbReference type="AlphaFoldDB" id="A0AAD4HAZ6"/>
<feature type="compositionally biased region" description="Low complexity" evidence="1">
    <location>
        <begin position="56"/>
        <end position="76"/>
    </location>
</feature>
<comment type="caution">
    <text evidence="2">The sequence shown here is derived from an EMBL/GenBank/DDBJ whole genome shotgun (WGS) entry which is preliminary data.</text>
</comment>
<feature type="compositionally biased region" description="Polar residues" evidence="1">
    <location>
        <begin position="274"/>
        <end position="300"/>
    </location>
</feature>